<comment type="similarity">
    <text evidence="1">Belongs to the enoyl-CoA hydratase/isomerase family.</text>
</comment>
<keyword evidence="2" id="KW-0456">Lyase</keyword>
<dbReference type="AlphaFoldDB" id="A0A382ASN9"/>
<dbReference type="GO" id="GO:0006635">
    <property type="term" value="P:fatty acid beta-oxidation"/>
    <property type="evidence" value="ECO:0007669"/>
    <property type="project" value="TreeGrafter"/>
</dbReference>
<accession>A0A382ASN9</accession>
<dbReference type="GO" id="GO:0016829">
    <property type="term" value="F:lyase activity"/>
    <property type="evidence" value="ECO:0007669"/>
    <property type="project" value="UniProtKB-KW"/>
</dbReference>
<sequence length="300" mass="32657">MILAMMPEAGTKANGTAAVHRLKVDNLVNRRKAFPPMQLNTDKMIARKENGVGWMIFNNPERRNAVSMAMWEAVGEIMPEFAADDDVRVAVMAGAGDRAFVSGADISEFAKNRNSAEAEERYSTATTKAHKAMAAFHKPLIAMIQGYCIGGGVAVAMAADIRIAADDTQYSVPAARLGLGYGYGGLNTLVGLVGPAMAKEIFFTARRFSAEEALAMGLVNRVVPVNQLEKVVAEYTTMISENAPLTIQAAKSTVREILKNPEKRDLKLLDAQIKACFDSDDFTEGRTAFMEKRKPNFKGR</sequence>
<dbReference type="NCBIfam" id="NF004781">
    <property type="entry name" value="PRK06127.1"/>
    <property type="match status" value="1"/>
</dbReference>
<reference evidence="3" key="1">
    <citation type="submission" date="2018-05" db="EMBL/GenBank/DDBJ databases">
        <authorList>
            <person name="Lanie J.A."/>
            <person name="Ng W.-L."/>
            <person name="Kazmierczak K.M."/>
            <person name="Andrzejewski T.M."/>
            <person name="Davidsen T.M."/>
            <person name="Wayne K.J."/>
            <person name="Tettelin H."/>
            <person name="Glass J.I."/>
            <person name="Rusch D."/>
            <person name="Podicherti R."/>
            <person name="Tsui H.-C.T."/>
            <person name="Winkler M.E."/>
        </authorList>
    </citation>
    <scope>NUCLEOTIDE SEQUENCE</scope>
</reference>
<dbReference type="InterPro" id="IPR014748">
    <property type="entry name" value="Enoyl-CoA_hydra_C"/>
</dbReference>
<organism evidence="3">
    <name type="scientific">marine metagenome</name>
    <dbReference type="NCBI Taxonomy" id="408172"/>
    <lineage>
        <taxon>unclassified sequences</taxon>
        <taxon>metagenomes</taxon>
        <taxon>ecological metagenomes</taxon>
    </lineage>
</organism>
<evidence type="ECO:0000256" key="2">
    <source>
        <dbReference type="ARBA" id="ARBA00023239"/>
    </source>
</evidence>
<dbReference type="Pfam" id="PF00378">
    <property type="entry name" value="ECH_1"/>
    <property type="match status" value="1"/>
</dbReference>
<dbReference type="Gene3D" id="1.10.12.10">
    <property type="entry name" value="Lyase 2-enoyl-coa Hydratase, Chain A, domain 2"/>
    <property type="match status" value="1"/>
</dbReference>
<dbReference type="InterPro" id="IPR029045">
    <property type="entry name" value="ClpP/crotonase-like_dom_sf"/>
</dbReference>
<evidence type="ECO:0000313" key="3">
    <source>
        <dbReference type="EMBL" id="SVB04439.1"/>
    </source>
</evidence>
<dbReference type="PANTHER" id="PTHR11941:SF54">
    <property type="entry name" value="ENOYL-COA HYDRATASE, MITOCHONDRIAL"/>
    <property type="match status" value="1"/>
</dbReference>
<protein>
    <recommendedName>
        <fullName evidence="4">Enoyl-CoA hydratase</fullName>
    </recommendedName>
</protein>
<evidence type="ECO:0000256" key="1">
    <source>
        <dbReference type="ARBA" id="ARBA00005254"/>
    </source>
</evidence>
<gene>
    <name evidence="3" type="ORF">METZ01_LOCUS157293</name>
</gene>
<dbReference type="CDD" id="cd06558">
    <property type="entry name" value="crotonase-like"/>
    <property type="match status" value="1"/>
</dbReference>
<evidence type="ECO:0008006" key="4">
    <source>
        <dbReference type="Google" id="ProtNLM"/>
    </source>
</evidence>
<dbReference type="EMBL" id="UINC01026639">
    <property type="protein sequence ID" value="SVB04439.1"/>
    <property type="molecule type" value="Genomic_DNA"/>
</dbReference>
<dbReference type="InterPro" id="IPR001753">
    <property type="entry name" value="Enoyl-CoA_hydra/iso"/>
</dbReference>
<dbReference type="SUPFAM" id="SSF52096">
    <property type="entry name" value="ClpP/crotonase"/>
    <property type="match status" value="1"/>
</dbReference>
<dbReference type="Gene3D" id="3.90.226.10">
    <property type="entry name" value="2-enoyl-CoA Hydratase, Chain A, domain 1"/>
    <property type="match status" value="1"/>
</dbReference>
<dbReference type="InterPro" id="IPR018376">
    <property type="entry name" value="Enoyl-CoA_hyd/isom_CS"/>
</dbReference>
<name>A0A382ASN9_9ZZZZ</name>
<dbReference type="PANTHER" id="PTHR11941">
    <property type="entry name" value="ENOYL-COA HYDRATASE-RELATED"/>
    <property type="match status" value="1"/>
</dbReference>
<dbReference type="PROSITE" id="PS00166">
    <property type="entry name" value="ENOYL_COA_HYDRATASE"/>
    <property type="match status" value="1"/>
</dbReference>
<proteinExistence type="inferred from homology"/>